<protein>
    <recommendedName>
        <fullName evidence="6">RING-type domain-containing protein</fullName>
    </recommendedName>
</protein>
<gene>
    <name evidence="7" type="ORF">E2562_024386</name>
</gene>
<keyword evidence="1" id="KW-0479">Metal-binding</keyword>
<proteinExistence type="predicted"/>
<keyword evidence="3" id="KW-0862">Zinc</keyword>
<evidence type="ECO:0000256" key="3">
    <source>
        <dbReference type="ARBA" id="ARBA00022833"/>
    </source>
</evidence>
<dbReference type="PROSITE" id="PS50089">
    <property type="entry name" value="ZF_RING_2"/>
    <property type="match status" value="1"/>
</dbReference>
<feature type="region of interest" description="Disordered" evidence="5">
    <location>
        <begin position="104"/>
        <end position="123"/>
    </location>
</feature>
<dbReference type="SMART" id="SM00184">
    <property type="entry name" value="RING"/>
    <property type="match status" value="1"/>
</dbReference>
<dbReference type="SUPFAM" id="SSF57850">
    <property type="entry name" value="RING/U-box"/>
    <property type="match status" value="1"/>
</dbReference>
<evidence type="ECO:0000313" key="7">
    <source>
        <dbReference type="EMBL" id="KAF0896530.1"/>
    </source>
</evidence>
<dbReference type="GO" id="GO:0005634">
    <property type="term" value="C:nucleus"/>
    <property type="evidence" value="ECO:0007669"/>
    <property type="project" value="TreeGrafter"/>
</dbReference>
<evidence type="ECO:0000313" key="8">
    <source>
        <dbReference type="Proteomes" id="UP000479710"/>
    </source>
</evidence>
<reference evidence="7 8" key="1">
    <citation type="submission" date="2019-11" db="EMBL/GenBank/DDBJ databases">
        <title>Whole genome sequence of Oryza granulata.</title>
        <authorList>
            <person name="Li W."/>
        </authorList>
    </citation>
    <scope>NUCLEOTIDE SEQUENCE [LARGE SCALE GENOMIC DNA]</scope>
    <source>
        <strain evidence="8">cv. Menghai</strain>
        <tissue evidence="7">Leaf</tissue>
    </source>
</reference>
<dbReference type="Proteomes" id="UP000479710">
    <property type="component" value="Unassembled WGS sequence"/>
</dbReference>
<accession>A0A6G1C8Q2</accession>
<keyword evidence="2 4" id="KW-0863">Zinc-finger</keyword>
<dbReference type="InterPro" id="IPR013083">
    <property type="entry name" value="Znf_RING/FYVE/PHD"/>
</dbReference>
<sequence>MMAGEERLATTTAPLPPYIPLGGDQYFRPVGDDPYLFLEMLMPPEEVTRLLQAEEAAMSLPEFGLTGADAERFAPPGLSLSRASAHPNPFPSFLERAGFHRALASGARRPPPPTRYAVRHVDPTAAAPTAADTSCLGKRKYEEPRGGDAESTECVICIEEFKVGDDLSTMPCAHRHRFHDKCLAKWLARSRSCPLCRHVLPAKRPNNIHFI</sequence>
<dbReference type="InterPro" id="IPR051834">
    <property type="entry name" value="RING_finger_E3_ligase"/>
</dbReference>
<evidence type="ECO:0000256" key="2">
    <source>
        <dbReference type="ARBA" id="ARBA00022771"/>
    </source>
</evidence>
<dbReference type="CDD" id="cd16454">
    <property type="entry name" value="RING-H2_PA-TM-RING"/>
    <property type="match status" value="1"/>
</dbReference>
<name>A0A6G1C8Q2_9ORYZ</name>
<dbReference type="AlphaFoldDB" id="A0A6G1C8Q2"/>
<dbReference type="OrthoDB" id="696294at2759"/>
<evidence type="ECO:0000256" key="4">
    <source>
        <dbReference type="PROSITE-ProRule" id="PRU00175"/>
    </source>
</evidence>
<organism evidence="7 8">
    <name type="scientific">Oryza meyeriana var. granulata</name>
    <dbReference type="NCBI Taxonomy" id="110450"/>
    <lineage>
        <taxon>Eukaryota</taxon>
        <taxon>Viridiplantae</taxon>
        <taxon>Streptophyta</taxon>
        <taxon>Embryophyta</taxon>
        <taxon>Tracheophyta</taxon>
        <taxon>Spermatophyta</taxon>
        <taxon>Magnoliopsida</taxon>
        <taxon>Liliopsida</taxon>
        <taxon>Poales</taxon>
        <taxon>Poaceae</taxon>
        <taxon>BOP clade</taxon>
        <taxon>Oryzoideae</taxon>
        <taxon>Oryzeae</taxon>
        <taxon>Oryzinae</taxon>
        <taxon>Oryza</taxon>
        <taxon>Oryza meyeriana</taxon>
    </lineage>
</organism>
<feature type="domain" description="RING-type" evidence="6">
    <location>
        <begin position="154"/>
        <end position="197"/>
    </location>
</feature>
<comment type="caution">
    <text evidence="7">The sequence shown here is derived from an EMBL/GenBank/DDBJ whole genome shotgun (WGS) entry which is preliminary data.</text>
</comment>
<dbReference type="Pfam" id="PF13639">
    <property type="entry name" value="zf-RING_2"/>
    <property type="match status" value="1"/>
</dbReference>
<dbReference type="PANTHER" id="PTHR45931:SF16">
    <property type="entry name" value="RING_U-BOX SUPERFAMILY PROTEIN"/>
    <property type="match status" value="1"/>
</dbReference>
<dbReference type="GO" id="GO:0008270">
    <property type="term" value="F:zinc ion binding"/>
    <property type="evidence" value="ECO:0007669"/>
    <property type="project" value="UniProtKB-KW"/>
</dbReference>
<dbReference type="GO" id="GO:0006511">
    <property type="term" value="P:ubiquitin-dependent protein catabolic process"/>
    <property type="evidence" value="ECO:0007669"/>
    <property type="project" value="TreeGrafter"/>
</dbReference>
<dbReference type="Gene3D" id="3.30.40.10">
    <property type="entry name" value="Zinc/RING finger domain, C3HC4 (zinc finger)"/>
    <property type="match status" value="1"/>
</dbReference>
<keyword evidence="8" id="KW-1185">Reference proteome</keyword>
<dbReference type="GO" id="GO:0061630">
    <property type="term" value="F:ubiquitin protein ligase activity"/>
    <property type="evidence" value="ECO:0007669"/>
    <property type="project" value="TreeGrafter"/>
</dbReference>
<dbReference type="InterPro" id="IPR001841">
    <property type="entry name" value="Znf_RING"/>
</dbReference>
<evidence type="ECO:0000259" key="6">
    <source>
        <dbReference type="PROSITE" id="PS50089"/>
    </source>
</evidence>
<evidence type="ECO:0000256" key="1">
    <source>
        <dbReference type="ARBA" id="ARBA00022723"/>
    </source>
</evidence>
<evidence type="ECO:0000256" key="5">
    <source>
        <dbReference type="SAM" id="MobiDB-lite"/>
    </source>
</evidence>
<dbReference type="PANTHER" id="PTHR45931">
    <property type="entry name" value="SI:CH211-59O9.10"/>
    <property type="match status" value="1"/>
</dbReference>
<dbReference type="EMBL" id="SPHZ02000010">
    <property type="protein sequence ID" value="KAF0896530.1"/>
    <property type="molecule type" value="Genomic_DNA"/>
</dbReference>